<evidence type="ECO:0000256" key="5">
    <source>
        <dbReference type="SAM" id="MobiDB-lite"/>
    </source>
</evidence>
<feature type="transmembrane region" description="Helical" evidence="6">
    <location>
        <begin position="96"/>
        <end position="117"/>
    </location>
</feature>
<name>A0A918HJ64_9ACTN</name>
<feature type="transmembrane region" description="Helical" evidence="6">
    <location>
        <begin position="129"/>
        <end position="151"/>
    </location>
</feature>
<dbReference type="PANTHER" id="PTHR11814">
    <property type="entry name" value="SULFATE TRANSPORTER"/>
    <property type="match status" value="1"/>
</dbReference>
<dbReference type="InterPro" id="IPR001902">
    <property type="entry name" value="SLC26A/SulP_fam"/>
</dbReference>
<dbReference type="Pfam" id="PF01740">
    <property type="entry name" value="STAS"/>
    <property type="match status" value="1"/>
</dbReference>
<evidence type="ECO:0000256" key="2">
    <source>
        <dbReference type="ARBA" id="ARBA00022692"/>
    </source>
</evidence>
<feature type="compositionally biased region" description="Basic and acidic residues" evidence="5">
    <location>
        <begin position="1"/>
        <end position="11"/>
    </location>
</feature>
<dbReference type="SUPFAM" id="SSF52091">
    <property type="entry name" value="SpoIIaa-like"/>
    <property type="match status" value="1"/>
</dbReference>
<keyword evidence="4 6" id="KW-0472">Membrane</keyword>
<comment type="subcellular location">
    <subcellularLocation>
        <location evidence="1">Membrane</location>
        <topology evidence="1">Multi-pass membrane protein</topology>
    </subcellularLocation>
</comment>
<reference evidence="8" key="2">
    <citation type="submission" date="2020-09" db="EMBL/GenBank/DDBJ databases">
        <authorList>
            <person name="Sun Q."/>
            <person name="Ohkuma M."/>
        </authorList>
    </citation>
    <scope>NUCLEOTIDE SEQUENCE</scope>
    <source>
        <strain evidence="8">JCM 4125</strain>
    </source>
</reference>
<feature type="transmembrane region" description="Helical" evidence="6">
    <location>
        <begin position="410"/>
        <end position="435"/>
    </location>
</feature>
<evidence type="ECO:0000259" key="7">
    <source>
        <dbReference type="PROSITE" id="PS50801"/>
    </source>
</evidence>
<feature type="transmembrane region" description="Helical" evidence="6">
    <location>
        <begin position="201"/>
        <end position="224"/>
    </location>
</feature>
<feature type="transmembrane region" description="Helical" evidence="6">
    <location>
        <begin position="163"/>
        <end position="181"/>
    </location>
</feature>
<dbReference type="CDD" id="cd07042">
    <property type="entry name" value="STAS_SulP_like_sulfate_transporter"/>
    <property type="match status" value="1"/>
</dbReference>
<feature type="transmembrane region" description="Helical" evidence="6">
    <location>
        <begin position="278"/>
        <end position="297"/>
    </location>
</feature>
<dbReference type="InterPro" id="IPR036513">
    <property type="entry name" value="STAS_dom_sf"/>
</dbReference>
<feature type="transmembrane region" description="Helical" evidence="6">
    <location>
        <begin position="354"/>
        <end position="374"/>
    </location>
</feature>
<dbReference type="GO" id="GO:0055085">
    <property type="term" value="P:transmembrane transport"/>
    <property type="evidence" value="ECO:0007669"/>
    <property type="project" value="InterPro"/>
</dbReference>
<feature type="transmembrane region" description="Helical" evidence="6">
    <location>
        <begin position="70"/>
        <end position="89"/>
    </location>
</feature>
<evidence type="ECO:0000313" key="8">
    <source>
        <dbReference type="EMBL" id="GGT69516.1"/>
    </source>
</evidence>
<keyword evidence="3 6" id="KW-1133">Transmembrane helix</keyword>
<accession>A0A918HJ64</accession>
<feature type="transmembrane region" description="Helical" evidence="6">
    <location>
        <begin position="231"/>
        <end position="248"/>
    </location>
</feature>
<feature type="transmembrane region" description="Helical" evidence="6">
    <location>
        <begin position="44"/>
        <end position="64"/>
    </location>
</feature>
<evidence type="ECO:0000313" key="9">
    <source>
        <dbReference type="Proteomes" id="UP000646776"/>
    </source>
</evidence>
<feature type="domain" description="STAS" evidence="7">
    <location>
        <begin position="466"/>
        <end position="580"/>
    </location>
</feature>
<dbReference type="Gene3D" id="3.30.750.24">
    <property type="entry name" value="STAS domain"/>
    <property type="match status" value="1"/>
</dbReference>
<dbReference type="GO" id="GO:0016020">
    <property type="term" value="C:membrane"/>
    <property type="evidence" value="ECO:0007669"/>
    <property type="project" value="UniProtKB-SubCell"/>
</dbReference>
<dbReference type="EMBL" id="BMSA01000017">
    <property type="protein sequence ID" value="GGT69516.1"/>
    <property type="molecule type" value="Genomic_DNA"/>
</dbReference>
<evidence type="ECO:0000256" key="4">
    <source>
        <dbReference type="ARBA" id="ARBA00023136"/>
    </source>
</evidence>
<proteinExistence type="predicted"/>
<dbReference type="NCBIfam" id="TIGR00815">
    <property type="entry name" value="sulP"/>
    <property type="match status" value="1"/>
</dbReference>
<protein>
    <submittedName>
        <fullName evidence="8">Transporter</fullName>
    </submittedName>
</protein>
<dbReference type="InterPro" id="IPR011547">
    <property type="entry name" value="SLC26A/SulP_dom"/>
</dbReference>
<reference evidence="8" key="1">
    <citation type="journal article" date="2014" name="Int. J. Syst. Evol. Microbiol.">
        <title>Complete genome sequence of Corynebacterium casei LMG S-19264T (=DSM 44701T), isolated from a smear-ripened cheese.</title>
        <authorList>
            <consortium name="US DOE Joint Genome Institute (JGI-PGF)"/>
            <person name="Walter F."/>
            <person name="Albersmeier A."/>
            <person name="Kalinowski J."/>
            <person name="Ruckert C."/>
        </authorList>
    </citation>
    <scope>NUCLEOTIDE SEQUENCE</scope>
    <source>
        <strain evidence="8">JCM 4125</strain>
    </source>
</reference>
<evidence type="ECO:0000256" key="3">
    <source>
        <dbReference type="ARBA" id="ARBA00022989"/>
    </source>
</evidence>
<evidence type="ECO:0000256" key="1">
    <source>
        <dbReference type="ARBA" id="ARBA00004141"/>
    </source>
</evidence>
<keyword evidence="2 6" id="KW-0812">Transmembrane</keyword>
<dbReference type="InterPro" id="IPR002645">
    <property type="entry name" value="STAS_dom"/>
</dbReference>
<sequence>MRRFAGRRDGEGGPMTTQNGGHGTRPRWRAVPGVRALASYRREWLVKDLVAGVVLTTLLVPQGMAYAELAGLPAITGLYTTILCLLGYAVCGPSRILVLGPDSSLGPMIAATVLPLVAADGDPDRAVALASMLAIMVAGIMILASVARLGFIADLISKPTMIGYMNGLALTILIGQLPKLLGFKVDADSLIEECVGVVEKIADGAVEPAAALVGCGGIVVILGLQRLLPKVPAVLVMVILAIAVAAAFDLGEHGVSLVGELPEGFPPFTLPDVRLADVAPLLGGALGIALVSLADTISNASAFGARTGQEVRGNQEMAGVGAANLAAGLFQGFPVSASGSRTAVAERTGAKSQLTGVVGAALIVLMLLLAPGLFRNLPQPALAAVVITASLSLADIPGSLRLWRQRRTEFLLSVAAFAGVALLGVLEGIAIAVALSVLNVFRRTWWPYNTVLGRVRGLEGYHDTRSYPRAERLPGLVLHRWDAPLIFANARTFRDEILRLARTEPRPSWIVIAAEPMTDVDTTAADVLEELDEALNAEHVHLVFAELKDPVRSKIERYGLTGTIDPRHFFPTVEAAVTAFRLRTGARWQPEEPADGDGDGDGDARRPAE</sequence>
<dbReference type="AlphaFoldDB" id="A0A918HJ64"/>
<dbReference type="Proteomes" id="UP000646776">
    <property type="component" value="Unassembled WGS sequence"/>
</dbReference>
<feature type="transmembrane region" description="Helical" evidence="6">
    <location>
        <begin position="380"/>
        <end position="398"/>
    </location>
</feature>
<dbReference type="Pfam" id="PF00916">
    <property type="entry name" value="Sulfate_transp"/>
    <property type="match status" value="1"/>
</dbReference>
<gene>
    <name evidence="8" type="ORF">GCM10010226_54320</name>
</gene>
<feature type="compositionally biased region" description="Acidic residues" evidence="5">
    <location>
        <begin position="592"/>
        <end position="601"/>
    </location>
</feature>
<comment type="caution">
    <text evidence="8">The sequence shown here is derived from an EMBL/GenBank/DDBJ whole genome shotgun (WGS) entry which is preliminary data.</text>
</comment>
<feature type="region of interest" description="Disordered" evidence="5">
    <location>
        <begin position="1"/>
        <end position="28"/>
    </location>
</feature>
<dbReference type="PROSITE" id="PS50801">
    <property type="entry name" value="STAS"/>
    <property type="match status" value="1"/>
</dbReference>
<feature type="region of interest" description="Disordered" evidence="5">
    <location>
        <begin position="585"/>
        <end position="609"/>
    </location>
</feature>
<organism evidence="8 9">
    <name type="scientific">Streptomyces phaeofaciens</name>
    <dbReference type="NCBI Taxonomy" id="68254"/>
    <lineage>
        <taxon>Bacteria</taxon>
        <taxon>Bacillati</taxon>
        <taxon>Actinomycetota</taxon>
        <taxon>Actinomycetes</taxon>
        <taxon>Kitasatosporales</taxon>
        <taxon>Streptomycetaceae</taxon>
        <taxon>Streptomyces</taxon>
    </lineage>
</organism>
<evidence type="ECO:0000256" key="6">
    <source>
        <dbReference type="SAM" id="Phobius"/>
    </source>
</evidence>
<keyword evidence="9" id="KW-1185">Reference proteome</keyword>